<reference evidence="2 3" key="1">
    <citation type="journal article" date="2014" name="Nat. Genet.">
        <title>Whole-genome sequence of a flatfish provides insights into ZW sex chromosome evolution and adaptation to a benthic lifestyle.</title>
        <authorList>
            <person name="Chen S."/>
            <person name="Zhang G."/>
            <person name="Shao C."/>
            <person name="Huang Q."/>
            <person name="Liu G."/>
            <person name="Zhang P."/>
            <person name="Song W."/>
            <person name="An N."/>
            <person name="Chalopin D."/>
            <person name="Volff J.N."/>
            <person name="Hong Y."/>
            <person name="Li Q."/>
            <person name="Sha Z."/>
            <person name="Zhou H."/>
            <person name="Xie M."/>
            <person name="Yu Q."/>
            <person name="Liu Y."/>
            <person name="Xiang H."/>
            <person name="Wang N."/>
            <person name="Wu K."/>
            <person name="Yang C."/>
            <person name="Zhou Q."/>
            <person name="Liao X."/>
            <person name="Yang L."/>
            <person name="Hu Q."/>
            <person name="Zhang J."/>
            <person name="Meng L."/>
            <person name="Jin L."/>
            <person name="Tian Y."/>
            <person name="Lian J."/>
            <person name="Yang J."/>
            <person name="Miao G."/>
            <person name="Liu S."/>
            <person name="Liang Z."/>
            <person name="Yan F."/>
            <person name="Li Y."/>
            <person name="Sun B."/>
            <person name="Zhang H."/>
            <person name="Zhang J."/>
            <person name="Zhu Y."/>
            <person name="Du M."/>
            <person name="Zhao Y."/>
            <person name="Schartl M."/>
            <person name="Tang Q."/>
            <person name="Wang J."/>
        </authorList>
    </citation>
    <scope>NUCLEOTIDE SEQUENCE</scope>
</reference>
<dbReference type="PANTHER" id="PTHR12634">
    <property type="entry name" value="SIT4 YEAST -ASSOCIATING PROTEIN-RELATED"/>
    <property type="match status" value="1"/>
</dbReference>
<dbReference type="GO" id="GO:0019888">
    <property type="term" value="F:protein phosphatase regulator activity"/>
    <property type="evidence" value="ECO:0007669"/>
    <property type="project" value="TreeGrafter"/>
</dbReference>
<dbReference type="STRING" id="244447.ENSCSEP00000006295"/>
<dbReference type="GeneTree" id="ENSGT00390000009899"/>
<dbReference type="AlphaFoldDB" id="A0A3P8V1E3"/>
<reference evidence="2" key="2">
    <citation type="submission" date="2025-08" db="UniProtKB">
        <authorList>
            <consortium name="Ensembl"/>
        </authorList>
    </citation>
    <scope>IDENTIFICATION</scope>
</reference>
<dbReference type="InterPro" id="IPR007587">
    <property type="entry name" value="SAPS"/>
</dbReference>
<sequence length="347" mass="39265">MFWKFDLHTSSHLEALLDKDDTTLTELMDEEDVLQECKAQNRRLLLFLSQDECMKELVYMITTEPPTGVDETKRFKYSNIACELLTCDVGLINDKLGNEEYLLESLYAFLEQSSPLNPLLASFFSKTIGNLITRKTEQVIHGGTWLNKEKLAQRLIELIHPERDEERQSNASQTLCDIIRLSRDQANQLQELSQPDPLLTVVESQECVQQLLQNMFSGERTESCIVNGIQVLLTLLEIRRPVLPMPGSYMVNSNILLAIQPNLADFHHLLLEPPKKGSMLTTMGVLKEPLGNTRLHVARLVASLLYTSSASHAVIAQELCRLDTMNLLLVSGLKTIILYHISVTSTE</sequence>
<dbReference type="GO" id="GO:0019903">
    <property type="term" value="F:protein phosphatase binding"/>
    <property type="evidence" value="ECO:0007669"/>
    <property type="project" value="InterPro"/>
</dbReference>
<accession>A0A3P8V1E3</accession>
<name>A0A3P8V1E3_CYNSE</name>
<dbReference type="InParanoid" id="A0A3P8V1E3"/>
<protein>
    <submittedName>
        <fullName evidence="2">Protein phosphatase 6, regulatory subunit 2b</fullName>
    </submittedName>
</protein>
<keyword evidence="3" id="KW-1185">Reference proteome</keyword>
<dbReference type="Pfam" id="PF04499">
    <property type="entry name" value="SAPS"/>
    <property type="match status" value="1"/>
</dbReference>
<evidence type="ECO:0000313" key="3">
    <source>
        <dbReference type="Proteomes" id="UP000265120"/>
    </source>
</evidence>
<reference evidence="2" key="3">
    <citation type="submission" date="2025-09" db="UniProtKB">
        <authorList>
            <consortium name="Ensembl"/>
        </authorList>
    </citation>
    <scope>IDENTIFICATION</scope>
</reference>
<dbReference type="PANTHER" id="PTHR12634:SF15">
    <property type="entry name" value="SERINE_THREONINE-PROTEIN PHOSPHATASE 6 REGULATORY SUBUNIT 2"/>
    <property type="match status" value="1"/>
</dbReference>
<dbReference type="GO" id="GO:0005829">
    <property type="term" value="C:cytosol"/>
    <property type="evidence" value="ECO:0007669"/>
    <property type="project" value="TreeGrafter"/>
</dbReference>
<proteinExistence type="inferred from homology"/>
<dbReference type="Proteomes" id="UP000265120">
    <property type="component" value="Chromosome 6"/>
</dbReference>
<dbReference type="Ensembl" id="ENSCSET00000006367.1">
    <property type="protein sequence ID" value="ENSCSEP00000006295.1"/>
    <property type="gene ID" value="ENSCSEG00000004076.1"/>
</dbReference>
<evidence type="ECO:0000313" key="2">
    <source>
        <dbReference type="Ensembl" id="ENSCSEP00000006295.1"/>
    </source>
</evidence>
<dbReference type="OMA" id="NEVCANQ"/>
<dbReference type="GO" id="GO:0005634">
    <property type="term" value="C:nucleus"/>
    <property type="evidence" value="ECO:0007669"/>
    <property type="project" value="TreeGrafter"/>
</dbReference>
<organism evidence="2 3">
    <name type="scientific">Cynoglossus semilaevis</name>
    <name type="common">Tongue sole</name>
    <dbReference type="NCBI Taxonomy" id="244447"/>
    <lineage>
        <taxon>Eukaryota</taxon>
        <taxon>Metazoa</taxon>
        <taxon>Chordata</taxon>
        <taxon>Craniata</taxon>
        <taxon>Vertebrata</taxon>
        <taxon>Euteleostomi</taxon>
        <taxon>Actinopterygii</taxon>
        <taxon>Neopterygii</taxon>
        <taxon>Teleostei</taxon>
        <taxon>Neoteleostei</taxon>
        <taxon>Acanthomorphata</taxon>
        <taxon>Carangaria</taxon>
        <taxon>Pleuronectiformes</taxon>
        <taxon>Pleuronectoidei</taxon>
        <taxon>Cynoglossidae</taxon>
        <taxon>Cynoglossinae</taxon>
        <taxon>Cynoglossus</taxon>
    </lineage>
</organism>
<evidence type="ECO:0000256" key="1">
    <source>
        <dbReference type="ARBA" id="ARBA00006180"/>
    </source>
</evidence>
<comment type="similarity">
    <text evidence="1">Belongs to the SAPS family.</text>
</comment>